<name>A0ABX5EK83_9BACL</name>
<accession>A0ABX5EK83</accession>
<dbReference type="Proteomes" id="UP000238836">
    <property type="component" value="Unassembled WGS sequence"/>
</dbReference>
<dbReference type="InterPro" id="IPR023375">
    <property type="entry name" value="ADC_dom_sf"/>
</dbReference>
<dbReference type="EMBL" id="PVTZ01000015">
    <property type="protein sequence ID" value="PRZ12250.1"/>
    <property type="molecule type" value="Genomic_DNA"/>
</dbReference>
<evidence type="ECO:0000313" key="2">
    <source>
        <dbReference type="Proteomes" id="UP000238836"/>
    </source>
</evidence>
<evidence type="ECO:0008006" key="3">
    <source>
        <dbReference type="Google" id="ProtNLM"/>
    </source>
</evidence>
<sequence length="247" mass="27703">MNHPLTPPPVPPQPWLIAQTLADVCFFHWPVPAASLQPHIPAPLSLDCHDGTAWISIVAFRVQQERLRFLPPIPGLSSYLQLNLRTYVTYGAEPGVFFFSCDVSSWLHALSARMMWHLPYLPARLHFTARDQRTSLVCERPKLFTPAARFAAQMHPSSTPAPIHPGSLANWLTARFSQYLIIRGALHRGDIRHAPWPLQQAEGVIQANTLPASIQLPNLDESPLCHYAFGVTAHVWPFVQLDSGKHQ</sequence>
<dbReference type="SUPFAM" id="SSF160104">
    <property type="entry name" value="Acetoacetate decarboxylase-like"/>
    <property type="match status" value="1"/>
</dbReference>
<evidence type="ECO:0000313" key="1">
    <source>
        <dbReference type="EMBL" id="PRZ12250.1"/>
    </source>
</evidence>
<reference evidence="1 2" key="1">
    <citation type="submission" date="2018-03" db="EMBL/GenBank/DDBJ databases">
        <title>Genomic Encyclopedia of Archaeal and Bacterial Type Strains, Phase II (KMG-II): from individual species to whole genera.</title>
        <authorList>
            <person name="Goeker M."/>
        </authorList>
    </citation>
    <scope>NUCLEOTIDE SEQUENCE [LARGE SCALE GENOMIC DNA]</scope>
    <source>
        <strain evidence="1 2">RHA1</strain>
    </source>
</reference>
<dbReference type="Pfam" id="PF09844">
    <property type="entry name" value="DUF2071"/>
    <property type="match status" value="1"/>
</dbReference>
<dbReference type="RefSeq" id="WP_022738381.1">
    <property type="nucleotide sequence ID" value="NZ_PVTZ01000015.1"/>
</dbReference>
<gene>
    <name evidence="1" type="ORF">CLV36_11515</name>
</gene>
<dbReference type="PANTHER" id="PTHR39186:SF1">
    <property type="entry name" value="DUF2071 DOMAIN-CONTAINING PROTEIN"/>
    <property type="match status" value="1"/>
</dbReference>
<dbReference type="Gene3D" id="2.40.400.10">
    <property type="entry name" value="Acetoacetate decarboxylase-like"/>
    <property type="match status" value="1"/>
</dbReference>
<keyword evidence="2" id="KW-1185">Reference proteome</keyword>
<organism evidence="1 2">
    <name type="scientific">Laceyella sediminis</name>
    <dbReference type="NCBI Taxonomy" id="573074"/>
    <lineage>
        <taxon>Bacteria</taxon>
        <taxon>Bacillati</taxon>
        <taxon>Bacillota</taxon>
        <taxon>Bacilli</taxon>
        <taxon>Bacillales</taxon>
        <taxon>Thermoactinomycetaceae</taxon>
        <taxon>Laceyella</taxon>
    </lineage>
</organism>
<dbReference type="InterPro" id="IPR018644">
    <property type="entry name" value="DUF2071"/>
</dbReference>
<protein>
    <recommendedName>
        <fullName evidence="3">DUF2071 domain-containing protein</fullName>
    </recommendedName>
</protein>
<comment type="caution">
    <text evidence="1">The sequence shown here is derived from an EMBL/GenBank/DDBJ whole genome shotgun (WGS) entry which is preliminary data.</text>
</comment>
<proteinExistence type="predicted"/>
<dbReference type="PANTHER" id="PTHR39186">
    <property type="entry name" value="DUF2071 FAMILY PROTEIN"/>
    <property type="match status" value="1"/>
</dbReference>